<evidence type="ECO:0000259" key="6">
    <source>
        <dbReference type="PROSITE" id="PS51123"/>
    </source>
</evidence>
<organism evidence="7 8">
    <name type="scientific">Sphingomonas lenta</name>
    <dbReference type="NCBI Taxonomy" id="1141887"/>
    <lineage>
        <taxon>Bacteria</taxon>
        <taxon>Pseudomonadati</taxon>
        <taxon>Pseudomonadota</taxon>
        <taxon>Alphaproteobacteria</taxon>
        <taxon>Sphingomonadales</taxon>
        <taxon>Sphingomonadaceae</taxon>
        <taxon>Sphingomonas</taxon>
    </lineage>
</organism>
<dbReference type="InterPro" id="IPR050330">
    <property type="entry name" value="Bact_OuterMem_StrucFunc"/>
</dbReference>
<gene>
    <name evidence="7" type="ORF">CKY28_03500</name>
</gene>
<protein>
    <recommendedName>
        <fullName evidence="6">OmpA-like domain-containing protein</fullName>
    </recommendedName>
</protein>
<evidence type="ECO:0000256" key="3">
    <source>
        <dbReference type="ARBA" id="ARBA00023237"/>
    </source>
</evidence>
<evidence type="ECO:0000256" key="4">
    <source>
        <dbReference type="PROSITE-ProRule" id="PRU00473"/>
    </source>
</evidence>
<comment type="caution">
    <text evidence="7">The sequence shown here is derived from an EMBL/GenBank/DDBJ whole genome shotgun (WGS) entry which is preliminary data.</text>
</comment>
<dbReference type="InterPro" id="IPR006665">
    <property type="entry name" value="OmpA-like"/>
</dbReference>
<dbReference type="SUPFAM" id="SSF103088">
    <property type="entry name" value="OmpA-like"/>
    <property type="match status" value="1"/>
</dbReference>
<accession>A0A2A2SGT4</accession>
<dbReference type="EMBL" id="NSLI01000002">
    <property type="protein sequence ID" value="PAX08467.1"/>
    <property type="molecule type" value="Genomic_DNA"/>
</dbReference>
<name>A0A2A2SGT4_9SPHN</name>
<feature type="region of interest" description="Disordered" evidence="5">
    <location>
        <begin position="1"/>
        <end position="87"/>
    </location>
</feature>
<evidence type="ECO:0000256" key="5">
    <source>
        <dbReference type="SAM" id="MobiDB-lite"/>
    </source>
</evidence>
<feature type="compositionally biased region" description="Basic and acidic residues" evidence="5">
    <location>
        <begin position="36"/>
        <end position="54"/>
    </location>
</feature>
<dbReference type="GO" id="GO:0009279">
    <property type="term" value="C:cell outer membrane"/>
    <property type="evidence" value="ECO:0007669"/>
    <property type="project" value="UniProtKB-SubCell"/>
</dbReference>
<keyword evidence="8" id="KW-1185">Reference proteome</keyword>
<feature type="region of interest" description="Disordered" evidence="5">
    <location>
        <begin position="100"/>
        <end position="121"/>
    </location>
</feature>
<dbReference type="InterPro" id="IPR006664">
    <property type="entry name" value="OMP_bac"/>
</dbReference>
<dbReference type="OrthoDB" id="9814546at2"/>
<proteinExistence type="predicted"/>
<evidence type="ECO:0000256" key="1">
    <source>
        <dbReference type="ARBA" id="ARBA00004442"/>
    </source>
</evidence>
<dbReference type="PANTHER" id="PTHR30329">
    <property type="entry name" value="STATOR ELEMENT OF FLAGELLAR MOTOR COMPLEX"/>
    <property type="match status" value="1"/>
</dbReference>
<dbReference type="PROSITE" id="PS51123">
    <property type="entry name" value="OMPA_2"/>
    <property type="match status" value="1"/>
</dbReference>
<dbReference type="PANTHER" id="PTHR30329:SF21">
    <property type="entry name" value="LIPOPROTEIN YIAD-RELATED"/>
    <property type="match status" value="1"/>
</dbReference>
<evidence type="ECO:0000313" key="7">
    <source>
        <dbReference type="EMBL" id="PAX08467.1"/>
    </source>
</evidence>
<keyword evidence="3" id="KW-0998">Cell outer membrane</keyword>
<dbReference type="Gene3D" id="3.30.1330.60">
    <property type="entry name" value="OmpA-like domain"/>
    <property type="match status" value="1"/>
</dbReference>
<feature type="compositionally biased region" description="Basic and acidic residues" evidence="5">
    <location>
        <begin position="262"/>
        <end position="272"/>
    </location>
</feature>
<dbReference type="InterPro" id="IPR036737">
    <property type="entry name" value="OmpA-like_sf"/>
</dbReference>
<dbReference type="Proteomes" id="UP000218151">
    <property type="component" value="Unassembled WGS sequence"/>
</dbReference>
<reference evidence="8" key="1">
    <citation type="submission" date="2017-09" db="EMBL/GenBank/DDBJ databases">
        <authorList>
            <person name="Feng G."/>
            <person name="Zhu H."/>
        </authorList>
    </citation>
    <scope>NUCLEOTIDE SEQUENCE [LARGE SCALE GENOMIC DNA]</scope>
    <source>
        <strain evidence="8">1PNM-20</strain>
    </source>
</reference>
<dbReference type="PRINTS" id="PR01021">
    <property type="entry name" value="OMPADOMAIN"/>
</dbReference>
<feature type="region of interest" description="Disordered" evidence="5">
    <location>
        <begin position="240"/>
        <end position="278"/>
    </location>
</feature>
<sequence length="278" mass="29668">MLRLHTSRSGQRDRRRHRSADRRPEGRAGPLARRSAGLERQRDPRGDERERAADRLVQVPRAAAHQPDGVDQHPRRRSLRRHPGHPVRPLLPALALAVAGCSEPSPDGQAQPPPAAAVSAPEADVGGVATTGGGLRGEVSALAADTGGLNTRVTDLGTVIELPADTLFEFDKAELTPAAQENLLKAAEAIRRAPPGPVAVTGHTDAKGSDAYNQELSEARARAVAEWMRGQVGVRQRSFTVAGKGEAQPVAPNARLDGSDDEGGRARNRRVELLIPNR</sequence>
<evidence type="ECO:0000313" key="8">
    <source>
        <dbReference type="Proteomes" id="UP000218151"/>
    </source>
</evidence>
<feature type="domain" description="OmpA-like" evidence="6">
    <location>
        <begin position="155"/>
        <end position="278"/>
    </location>
</feature>
<dbReference type="CDD" id="cd07185">
    <property type="entry name" value="OmpA_C-like"/>
    <property type="match status" value="1"/>
</dbReference>
<dbReference type="AlphaFoldDB" id="A0A2A2SGT4"/>
<feature type="compositionally biased region" description="Basic residues" evidence="5">
    <location>
        <begin position="74"/>
        <end position="85"/>
    </location>
</feature>
<keyword evidence="2 4" id="KW-0472">Membrane</keyword>
<comment type="subcellular location">
    <subcellularLocation>
        <location evidence="1">Cell outer membrane</location>
    </subcellularLocation>
</comment>
<evidence type="ECO:0000256" key="2">
    <source>
        <dbReference type="ARBA" id="ARBA00023136"/>
    </source>
</evidence>
<dbReference type="Pfam" id="PF00691">
    <property type="entry name" value="OmpA"/>
    <property type="match status" value="1"/>
</dbReference>